<dbReference type="InterPro" id="IPR050173">
    <property type="entry name" value="ABC_transporter_C-like"/>
</dbReference>
<feature type="compositionally biased region" description="Low complexity" evidence="9">
    <location>
        <begin position="670"/>
        <end position="701"/>
    </location>
</feature>
<keyword evidence="7 10" id="KW-1133">Transmembrane helix</keyword>
<dbReference type="PANTHER" id="PTHR24223:SF353">
    <property type="entry name" value="ABC TRANSPORTER ATP-BINDING PROTEIN_PERMEASE VMR1-RELATED"/>
    <property type="match status" value="1"/>
</dbReference>
<evidence type="ECO:0000259" key="12">
    <source>
        <dbReference type="PROSITE" id="PS50929"/>
    </source>
</evidence>
<feature type="domain" description="ABC transmembrane type-1" evidence="12">
    <location>
        <begin position="329"/>
        <end position="644"/>
    </location>
</feature>
<feature type="transmembrane region" description="Helical" evidence="10">
    <location>
        <begin position="585"/>
        <end position="607"/>
    </location>
</feature>
<feature type="transmembrane region" description="Helical" evidence="10">
    <location>
        <begin position="1239"/>
        <end position="1259"/>
    </location>
</feature>
<feature type="transmembrane region" description="Helical" evidence="10">
    <location>
        <begin position="365"/>
        <end position="389"/>
    </location>
</feature>
<evidence type="ECO:0000313" key="13">
    <source>
        <dbReference type="EMBL" id="ORZ12845.1"/>
    </source>
</evidence>
<dbReference type="PROSITE" id="PS50929">
    <property type="entry name" value="ABC_TM1F"/>
    <property type="match status" value="2"/>
</dbReference>
<dbReference type="EMBL" id="MCGE01000018">
    <property type="protein sequence ID" value="ORZ12845.1"/>
    <property type="molecule type" value="Genomic_DNA"/>
</dbReference>
<dbReference type="GO" id="GO:0005524">
    <property type="term" value="F:ATP binding"/>
    <property type="evidence" value="ECO:0007669"/>
    <property type="project" value="UniProtKB-KW"/>
</dbReference>
<keyword evidence="4" id="KW-0677">Repeat</keyword>
<dbReference type="FunFam" id="1.20.1560.10:FF:000013">
    <property type="entry name" value="ABC transporter C family member 2"/>
    <property type="match status" value="1"/>
</dbReference>
<feature type="compositionally biased region" description="Low complexity" evidence="9">
    <location>
        <begin position="278"/>
        <end position="308"/>
    </location>
</feature>
<evidence type="ECO:0000256" key="4">
    <source>
        <dbReference type="ARBA" id="ARBA00022737"/>
    </source>
</evidence>
<dbReference type="CDD" id="cd18596">
    <property type="entry name" value="ABC_6TM_VMR1_D1_like"/>
    <property type="match status" value="1"/>
</dbReference>
<feature type="region of interest" description="Disordered" evidence="9">
    <location>
        <begin position="269"/>
        <end position="308"/>
    </location>
</feature>
<dbReference type="InterPro" id="IPR027417">
    <property type="entry name" value="P-loop_NTPase"/>
</dbReference>
<feature type="transmembrane region" description="Helical" evidence="10">
    <location>
        <begin position="325"/>
        <end position="345"/>
    </location>
</feature>
<protein>
    <submittedName>
        <fullName evidence="13">ABC transporter type 1, transmembrane domain-containing protein</fullName>
    </submittedName>
</protein>
<feature type="transmembrane region" description="Helical" evidence="10">
    <location>
        <begin position="85"/>
        <end position="107"/>
    </location>
</feature>
<organism evidence="13 14">
    <name type="scientific">Absidia repens</name>
    <dbReference type="NCBI Taxonomy" id="90262"/>
    <lineage>
        <taxon>Eukaryota</taxon>
        <taxon>Fungi</taxon>
        <taxon>Fungi incertae sedis</taxon>
        <taxon>Mucoromycota</taxon>
        <taxon>Mucoromycotina</taxon>
        <taxon>Mucoromycetes</taxon>
        <taxon>Mucorales</taxon>
        <taxon>Cunninghamellaceae</taxon>
        <taxon>Absidia</taxon>
    </lineage>
</organism>
<dbReference type="Pfam" id="PF00005">
    <property type="entry name" value="ABC_tran"/>
    <property type="match status" value="2"/>
</dbReference>
<feature type="transmembrane region" description="Helical" evidence="10">
    <location>
        <begin position="1214"/>
        <end position="1233"/>
    </location>
</feature>
<dbReference type="InterPro" id="IPR011527">
    <property type="entry name" value="ABC1_TM_dom"/>
</dbReference>
<feature type="domain" description="ABC transporter" evidence="11">
    <location>
        <begin position="1414"/>
        <end position="1644"/>
    </location>
</feature>
<feature type="transmembrane region" description="Helical" evidence="10">
    <location>
        <begin position="44"/>
        <end position="65"/>
    </location>
</feature>
<dbReference type="OrthoDB" id="6500128at2759"/>
<evidence type="ECO:0000256" key="8">
    <source>
        <dbReference type="ARBA" id="ARBA00023136"/>
    </source>
</evidence>
<feature type="transmembrane region" description="Helical" evidence="10">
    <location>
        <begin position="1137"/>
        <end position="1157"/>
    </location>
</feature>
<dbReference type="GO" id="GO:0140359">
    <property type="term" value="F:ABC-type transporter activity"/>
    <property type="evidence" value="ECO:0007669"/>
    <property type="project" value="InterPro"/>
</dbReference>
<evidence type="ECO:0000256" key="1">
    <source>
        <dbReference type="ARBA" id="ARBA00004141"/>
    </source>
</evidence>
<feature type="transmembrane region" description="Helical" evidence="10">
    <location>
        <begin position="1076"/>
        <end position="1100"/>
    </location>
</feature>
<dbReference type="SUPFAM" id="SSF52540">
    <property type="entry name" value="P-loop containing nucleoside triphosphate hydrolases"/>
    <property type="match status" value="2"/>
</dbReference>
<evidence type="ECO:0000256" key="3">
    <source>
        <dbReference type="ARBA" id="ARBA00022692"/>
    </source>
</evidence>
<dbReference type="Pfam" id="PF00664">
    <property type="entry name" value="ABC_membrane"/>
    <property type="match status" value="2"/>
</dbReference>
<dbReference type="GO" id="GO:0016020">
    <property type="term" value="C:membrane"/>
    <property type="evidence" value="ECO:0007669"/>
    <property type="project" value="UniProtKB-SubCell"/>
</dbReference>
<dbReference type="STRING" id="90262.A0A1X2IAN4"/>
<keyword evidence="6" id="KW-0067">ATP-binding</keyword>
<evidence type="ECO:0000256" key="9">
    <source>
        <dbReference type="SAM" id="MobiDB-lite"/>
    </source>
</evidence>
<feature type="transmembrane region" description="Helical" evidence="10">
    <location>
        <begin position="1348"/>
        <end position="1369"/>
    </location>
</feature>
<accession>A0A1X2IAN4</accession>
<dbReference type="Gene3D" id="3.40.50.300">
    <property type="entry name" value="P-loop containing nucleotide triphosphate hydrolases"/>
    <property type="match status" value="2"/>
</dbReference>
<sequence>MDIILPMSFLFLSFGWNIRRHYRTTRSHVDADYLRLPTTQSSFILRRILVMLVFILFEISSWAFLFAWRLESVILDQDTDDHSTALYQVVAPSLAIIPRIYILMLVLRSFTTPSDPLSPSKFTLYNYHFLLFYTLAITSSFLRCFSYLVISHGDHWLTSWTIEISFAMTNLTINLILWTASATAPSELDQGELLDFDDTDDGVMVLHDGRVVRNGRILSLEANASPLSCITFRWMNSLLSKANTNKQPLSSDQLWALPLRLRSQENDKHFRSVADPPTTSINISATSTTTMPSSSTITATPRSPSSSSSPWSFASQIYRANRQSVVLQLLTAIAAVLFHYANPFFLQHLLRYIQDPQDKPYYAGYLYSFAIFGCGLLSTLVASQTLLWGRRWHVSITNMLDTAIYARALKMPYYGKTGGGWMADGKLLDTEPMTNMDHATTGTTTTATLNSNGELRSHRGAKLMSHDVERLAELASHLHIFYTCPLEIAAGVLFLYHILGNSFFVGLVVMTVTLPVTHIISRKLTRVQKRLTEAKSWRIQLLWGFCNGIKTTKFLAWERKWEQMIMTARGDELVLLIKLYSQNAFLGLIWFATPIFVTTVSFAWYTLVQGNKLDASTAFVSVVLFGMLRDPLNIMPQAFMAYHESRASLDRIYTFLYSADHMNSPENTHNSNSNNNNNSNSSSDSNSNNNSDRNNNSNDNDTATQPTSSFYSMQHRSYEEQVKVGFVGGTFKLCVDQPKHQGTHEYHQHNHHYRTGALLPHESTNHLTMSIPTFDFPAGELSIITGPSAIGKTRLLHALLGEEKEAFHGQSILPSRFLTLSHTAVVRDQFNPSLFLLKVAYVSQVPWLESGTIRANILFWEQWDDVRYRSVLHQCDLIKDLSLLENGDLTQVGENGTVLSDTLKSKISLARAMFSPAKTVIIDDIFSTMDSNTSTMLLERCSLNGDGFTGLMKGRTLIIATRCKLGTWAKDTKLIVSMSAPAKIRTIQQEKYIVDFLHPHSHDFNKDANHDDIVSAMKMDDQQSVDEGGLGMDTLVEPSGNRFIDEDYFDEGSVMRDSILETDDDSQQNTTITRDLAYATYFTACGGWFFWVSAVVLTVLTRISSLGECYWLKVWSTSSSHSFLIAKLDSMTVQQYILIYLGLSFVTVGFNFIRTIIQYRGSLRASHRLFFGLLQSVSRAPLQFFETTPAKDIMLRFGKDVETIDTSLGLHINFLIQTIIGIIGIVVTIGIILPHFFVAMGIAVIFYCVYGATYIGASHRLKKLDTDNRPLIYNLYTDSLAGLVTIRAYGKQQQMMKKMYQLLDDTMRPFYLLWTTNRWLFVRVEFIGASLSLFLSLLLVYKMDQLDAGLAGIVLTLASSLLEYVYWMMRQSTAVGMHFDAVQHVNEYMEMPQEPPGVLEGSRPPAAWPTSAAIQVRDLIVGTTDECILKHVSFTVLPGEKMALIGGGERNGFIHCLFRFLNPLRGSIKIDGVNIAWIGVEDLRSRITFIAKDCDLIGDTVRSNLDPFGEYDDYELWQSLYRVHLAKPEDEPHEGLIYDLDMTISHDSAVFSAGDKQLLAMARAFLLDAVKLVVIEEANEDYPKIARIIADELVDSTVLLVANHLNRALTYDRVAVFEESELIEIGRPSDLLQDTNSRLHAICNE</sequence>
<dbReference type="PANTHER" id="PTHR24223">
    <property type="entry name" value="ATP-BINDING CASSETTE SUB-FAMILY C"/>
    <property type="match status" value="1"/>
</dbReference>
<evidence type="ECO:0000256" key="7">
    <source>
        <dbReference type="ARBA" id="ARBA00022989"/>
    </source>
</evidence>
<evidence type="ECO:0000259" key="11">
    <source>
        <dbReference type="PROSITE" id="PS50893"/>
    </source>
</evidence>
<dbReference type="InterPro" id="IPR036640">
    <property type="entry name" value="ABC1_TM_sf"/>
</dbReference>
<keyword evidence="5" id="KW-0547">Nucleotide-binding</keyword>
<dbReference type="InterPro" id="IPR017871">
    <property type="entry name" value="ABC_transporter-like_CS"/>
</dbReference>
<dbReference type="Proteomes" id="UP000193560">
    <property type="component" value="Unassembled WGS sequence"/>
</dbReference>
<dbReference type="CDD" id="cd18604">
    <property type="entry name" value="ABC_6TM_VMR1_D2_like"/>
    <property type="match status" value="1"/>
</dbReference>
<feature type="region of interest" description="Disordered" evidence="9">
    <location>
        <begin position="664"/>
        <end position="708"/>
    </location>
</feature>
<dbReference type="Gene3D" id="1.20.1560.10">
    <property type="entry name" value="ABC transporter type 1, transmembrane domain"/>
    <property type="match status" value="2"/>
</dbReference>
<feature type="domain" description="ABC transporter" evidence="11">
    <location>
        <begin position="753"/>
        <end position="1004"/>
    </location>
</feature>
<keyword evidence="8 10" id="KW-0472">Membrane</keyword>
<evidence type="ECO:0000313" key="14">
    <source>
        <dbReference type="Proteomes" id="UP000193560"/>
    </source>
</evidence>
<keyword evidence="2" id="KW-0813">Transport</keyword>
<evidence type="ECO:0000256" key="5">
    <source>
        <dbReference type="ARBA" id="ARBA00022741"/>
    </source>
</evidence>
<evidence type="ECO:0000256" key="10">
    <source>
        <dbReference type="SAM" id="Phobius"/>
    </source>
</evidence>
<keyword evidence="14" id="KW-1185">Reference proteome</keyword>
<comment type="caution">
    <text evidence="13">The sequence shown here is derived from an EMBL/GenBank/DDBJ whole genome shotgun (WGS) entry which is preliminary data.</text>
</comment>
<feature type="transmembrane region" description="Helical" evidence="10">
    <location>
        <begin position="156"/>
        <end position="178"/>
    </location>
</feature>
<dbReference type="InterPro" id="IPR003439">
    <property type="entry name" value="ABC_transporter-like_ATP-bd"/>
</dbReference>
<dbReference type="PROSITE" id="PS50893">
    <property type="entry name" value="ABC_TRANSPORTER_2"/>
    <property type="match status" value="2"/>
</dbReference>
<keyword evidence="3 10" id="KW-0812">Transmembrane</keyword>
<feature type="transmembrane region" description="Helical" evidence="10">
    <location>
        <begin position="127"/>
        <end position="150"/>
    </location>
</feature>
<evidence type="ECO:0000256" key="2">
    <source>
        <dbReference type="ARBA" id="ARBA00022448"/>
    </source>
</evidence>
<comment type="subcellular location">
    <subcellularLocation>
        <location evidence="1">Membrane</location>
        <topology evidence="1">Multi-pass membrane protein</topology>
    </subcellularLocation>
</comment>
<evidence type="ECO:0000256" key="6">
    <source>
        <dbReference type="ARBA" id="ARBA00022840"/>
    </source>
</evidence>
<proteinExistence type="predicted"/>
<feature type="domain" description="ABC transmembrane type-1" evidence="12">
    <location>
        <begin position="1094"/>
        <end position="1377"/>
    </location>
</feature>
<name>A0A1X2IAN4_9FUNG</name>
<dbReference type="SUPFAM" id="SSF90123">
    <property type="entry name" value="ABC transporter transmembrane region"/>
    <property type="match status" value="2"/>
</dbReference>
<feature type="transmembrane region" description="Helical" evidence="10">
    <location>
        <begin position="1320"/>
        <end position="1341"/>
    </location>
</feature>
<gene>
    <name evidence="13" type="ORF">BCR42DRAFT_420093</name>
</gene>
<dbReference type="GO" id="GO:0016887">
    <property type="term" value="F:ATP hydrolysis activity"/>
    <property type="evidence" value="ECO:0007669"/>
    <property type="project" value="InterPro"/>
</dbReference>
<dbReference type="PROSITE" id="PS00211">
    <property type="entry name" value="ABC_TRANSPORTER_1"/>
    <property type="match status" value="1"/>
</dbReference>
<feature type="transmembrane region" description="Helical" evidence="10">
    <location>
        <begin position="1271"/>
        <end position="1290"/>
    </location>
</feature>
<reference evidence="13 14" key="1">
    <citation type="submission" date="2016-07" db="EMBL/GenBank/DDBJ databases">
        <title>Pervasive Adenine N6-methylation of Active Genes in Fungi.</title>
        <authorList>
            <consortium name="DOE Joint Genome Institute"/>
            <person name="Mondo S.J."/>
            <person name="Dannebaum R.O."/>
            <person name="Kuo R.C."/>
            <person name="Labutti K."/>
            <person name="Haridas S."/>
            <person name="Kuo A."/>
            <person name="Salamov A."/>
            <person name="Ahrendt S.R."/>
            <person name="Lipzen A."/>
            <person name="Sullivan W."/>
            <person name="Andreopoulos W.B."/>
            <person name="Clum A."/>
            <person name="Lindquist E."/>
            <person name="Daum C."/>
            <person name="Ramamoorthy G.K."/>
            <person name="Gryganskyi A."/>
            <person name="Culley D."/>
            <person name="Magnuson J.K."/>
            <person name="James T.Y."/>
            <person name="O'Malley M.A."/>
            <person name="Stajich J.E."/>
            <person name="Spatafora J.W."/>
            <person name="Visel A."/>
            <person name="Grigoriev I.V."/>
        </authorList>
    </citation>
    <scope>NUCLEOTIDE SEQUENCE [LARGE SCALE GENOMIC DNA]</scope>
    <source>
        <strain evidence="13 14">NRRL 1336</strain>
    </source>
</reference>